<evidence type="ECO:0000313" key="1">
    <source>
        <dbReference type="EMBL" id="CAD8464874.1"/>
    </source>
</evidence>
<reference evidence="1" key="1">
    <citation type="submission" date="2021-01" db="EMBL/GenBank/DDBJ databases">
        <authorList>
            <person name="Corre E."/>
            <person name="Pelletier E."/>
            <person name="Niang G."/>
            <person name="Scheremetjew M."/>
            <person name="Finn R."/>
            <person name="Kale V."/>
            <person name="Holt S."/>
            <person name="Cochrane G."/>
            <person name="Meng A."/>
            <person name="Brown T."/>
            <person name="Cohen L."/>
        </authorList>
    </citation>
    <scope>NUCLEOTIDE SEQUENCE</scope>
    <source>
        <strain evidence="1">CCMP2058</strain>
    </source>
</reference>
<organism evidence="1">
    <name type="scientific">Amorphochlora amoebiformis</name>
    <dbReference type="NCBI Taxonomy" id="1561963"/>
    <lineage>
        <taxon>Eukaryota</taxon>
        <taxon>Sar</taxon>
        <taxon>Rhizaria</taxon>
        <taxon>Cercozoa</taxon>
        <taxon>Chlorarachniophyceae</taxon>
        <taxon>Amorphochlora</taxon>
    </lineage>
</organism>
<dbReference type="InterPro" id="IPR011990">
    <property type="entry name" value="TPR-like_helical_dom_sf"/>
</dbReference>
<dbReference type="SUPFAM" id="SSF48452">
    <property type="entry name" value="TPR-like"/>
    <property type="match status" value="1"/>
</dbReference>
<dbReference type="Gene3D" id="1.25.40.10">
    <property type="entry name" value="Tetratricopeptide repeat domain"/>
    <property type="match status" value="1"/>
</dbReference>
<accession>A0A7S0H790</accession>
<dbReference type="EMBL" id="HBEM01034863">
    <property type="protein sequence ID" value="CAD8464874.1"/>
    <property type="molecule type" value="Transcribed_RNA"/>
</dbReference>
<dbReference type="PANTHER" id="PTHR45588:SF1">
    <property type="entry name" value="WW DOMAIN-CONTAINING PROTEIN"/>
    <property type="match status" value="1"/>
</dbReference>
<evidence type="ECO:0008006" key="2">
    <source>
        <dbReference type="Google" id="ProtNLM"/>
    </source>
</evidence>
<gene>
    <name evidence="1" type="ORF">LAMO00422_LOCUS23841</name>
</gene>
<name>A0A7S0H790_9EUKA</name>
<proteinExistence type="predicted"/>
<sequence>MWGIGYVNGANYNNSVLMDGYAAFAASQKVVAMAKDTKLSDTERSLVRALEYRYTYPLIDIVANPTEGKEQLDMLSAKYEQALEREYKQSNGNTDVAYFYIEAMMCLRPWKLWEPEPKTGKIDPKTIKIVRLLEEHLKKSPDHPGLCHMYIHCMELSPTPKKALSVADKLLQGEGLVPASGHLLHMASHIDMWVGNYQRAVDGNIRAFEADQKYVRATGQTKGVYLAYRMHSLHFLVWAAMFDGQFKTALGYAREIEKQLTAKALGGGMAVYLEAFTMTSLMVLIRFGMWKKILQEPIPKDCEIFAGKVAVTHYARGMAYAALGKVEAAEKEQKLFHQAMMDPLCASRILHNNVLVDPVGTVGILNVARPLLGGEIAYRKGEYKRSFELLREAVKRDDSLPYDEPWGWMQPARHALGALLLEQKHFKEAKSVFEEDLKKWPKNLWSLRGLMDCEAGLGNTEIAEKLKVDFTAVSKRLDVELNAACFCANRISRKQSCCPSKKSRKEGKNTLKKS</sequence>
<dbReference type="PANTHER" id="PTHR45588">
    <property type="entry name" value="TPR DOMAIN-CONTAINING PROTEIN"/>
    <property type="match status" value="1"/>
</dbReference>
<protein>
    <recommendedName>
        <fullName evidence="2">Tetratricopeptide repeat protein 38</fullName>
    </recommendedName>
</protein>
<dbReference type="AlphaFoldDB" id="A0A7S0H790"/>